<proteinExistence type="predicted"/>
<dbReference type="SUPFAM" id="SSF55729">
    <property type="entry name" value="Acyl-CoA N-acyltransferases (Nat)"/>
    <property type="match status" value="1"/>
</dbReference>
<organism evidence="3 4">
    <name type="scientific">Corynebacterium xerosis</name>
    <dbReference type="NCBI Taxonomy" id="1725"/>
    <lineage>
        <taxon>Bacteria</taxon>
        <taxon>Bacillati</taxon>
        <taxon>Actinomycetota</taxon>
        <taxon>Actinomycetes</taxon>
        <taxon>Mycobacteriales</taxon>
        <taxon>Corynebacteriaceae</taxon>
        <taxon>Corynebacterium</taxon>
    </lineage>
</organism>
<evidence type="ECO:0000313" key="3">
    <source>
        <dbReference type="EMBL" id="MEX3527693.1"/>
    </source>
</evidence>
<name>A0ABV3USB8_9CORY</name>
<evidence type="ECO:0000313" key="4">
    <source>
        <dbReference type="Proteomes" id="UP001558353"/>
    </source>
</evidence>
<dbReference type="EC" id="2.3.1.-" evidence="3"/>
<dbReference type="GO" id="GO:0016746">
    <property type="term" value="F:acyltransferase activity"/>
    <property type="evidence" value="ECO:0007669"/>
    <property type="project" value="UniProtKB-KW"/>
</dbReference>
<protein>
    <submittedName>
        <fullName evidence="3">N-acetyltransferase</fullName>
        <ecNumber evidence="3">2.3.1.-</ecNumber>
    </submittedName>
</protein>
<sequence>MRYSVLPLPEPIFRLRLHEAVSLYVRAMGYDPSVVDSRVRAWALARHEPGWSAVAAIAHPDDVAAHVALADPSFPLAGVAYCQTGTSTQWWHVQVRAGLAARRAPLDAVTGALGDYVELAEIHVDPRHQGARLGERLLVELMRGRPEARVLLSTPEVAAEANRAWRLYRRLGFTDVLRDFHFAGDSRPFAVLGAKLPLPGPGRADSLDDAAGTATARPSGKGDQNDR</sequence>
<reference evidence="3 4" key="1">
    <citation type="journal article" date="2024" name="Fungal Genet. Biol.">
        <title>The porcine skin microbiome exhibits broad fungal antagonism.</title>
        <authorList>
            <person name="De La Cruz K.F."/>
            <person name="Townsend E.C."/>
            <person name="Alex Cheong J.Z."/>
            <person name="Salamzade R."/>
            <person name="Liu A."/>
            <person name="Sandstrom S."/>
            <person name="Davila E."/>
            <person name="Huang L."/>
            <person name="Xu K.H."/>
            <person name="Wu S.Y."/>
            <person name="Meudt J.J."/>
            <person name="Shanmuganayagam D."/>
            <person name="Gibson A.L.F."/>
            <person name="Kalan L.R."/>
        </authorList>
    </citation>
    <scope>NUCLEOTIDE SEQUENCE [LARGE SCALE GENOMIC DNA]</scope>
    <source>
        <strain evidence="3 4">LK2569</strain>
    </source>
</reference>
<dbReference type="Gene3D" id="3.40.630.30">
    <property type="match status" value="1"/>
</dbReference>
<feature type="domain" description="N-acetyltransferase" evidence="2">
    <location>
        <begin position="53"/>
        <end position="199"/>
    </location>
</feature>
<keyword evidence="3" id="KW-0808">Transferase</keyword>
<keyword evidence="4" id="KW-1185">Reference proteome</keyword>
<dbReference type="InterPro" id="IPR016181">
    <property type="entry name" value="Acyl_CoA_acyltransferase"/>
</dbReference>
<keyword evidence="3" id="KW-0012">Acyltransferase</keyword>
<dbReference type="PROSITE" id="PS51186">
    <property type="entry name" value="GNAT"/>
    <property type="match status" value="1"/>
</dbReference>
<evidence type="ECO:0000256" key="1">
    <source>
        <dbReference type="SAM" id="MobiDB-lite"/>
    </source>
</evidence>
<dbReference type="InterPro" id="IPR000182">
    <property type="entry name" value="GNAT_dom"/>
</dbReference>
<dbReference type="Pfam" id="PF13508">
    <property type="entry name" value="Acetyltransf_7"/>
    <property type="match status" value="1"/>
</dbReference>
<feature type="region of interest" description="Disordered" evidence="1">
    <location>
        <begin position="202"/>
        <end position="227"/>
    </location>
</feature>
<dbReference type="RefSeq" id="WP_278826468.1">
    <property type="nucleotide sequence ID" value="NZ_DYUU01000015.1"/>
</dbReference>
<dbReference type="Proteomes" id="UP001558353">
    <property type="component" value="Unassembled WGS sequence"/>
</dbReference>
<gene>
    <name evidence="3" type="ORF">VVR64_01225</name>
</gene>
<comment type="caution">
    <text evidence="3">The sequence shown here is derived from an EMBL/GenBank/DDBJ whole genome shotgun (WGS) entry which is preliminary data.</text>
</comment>
<evidence type="ECO:0000259" key="2">
    <source>
        <dbReference type="PROSITE" id="PS51186"/>
    </source>
</evidence>
<accession>A0ABV3USB8</accession>
<dbReference type="EMBL" id="JAYWMA010000001">
    <property type="protein sequence ID" value="MEX3527693.1"/>
    <property type="molecule type" value="Genomic_DNA"/>
</dbReference>